<dbReference type="PANTHER" id="PTHR34659">
    <property type="entry name" value="BNAA05G11610D PROTEIN"/>
    <property type="match status" value="1"/>
</dbReference>
<accession>A0A7J7CAE6</accession>
<organism evidence="2 3">
    <name type="scientific">Tripterygium wilfordii</name>
    <name type="common">Thunder God vine</name>
    <dbReference type="NCBI Taxonomy" id="458696"/>
    <lineage>
        <taxon>Eukaryota</taxon>
        <taxon>Viridiplantae</taxon>
        <taxon>Streptophyta</taxon>
        <taxon>Embryophyta</taxon>
        <taxon>Tracheophyta</taxon>
        <taxon>Spermatophyta</taxon>
        <taxon>Magnoliopsida</taxon>
        <taxon>eudicotyledons</taxon>
        <taxon>Gunneridae</taxon>
        <taxon>Pentapetalae</taxon>
        <taxon>rosids</taxon>
        <taxon>fabids</taxon>
        <taxon>Celastrales</taxon>
        <taxon>Celastraceae</taxon>
        <taxon>Tripterygium</taxon>
    </lineage>
</organism>
<dbReference type="PANTHER" id="PTHR34659:SF4">
    <property type="match status" value="1"/>
</dbReference>
<comment type="caution">
    <text evidence="2">The sequence shown here is derived from an EMBL/GenBank/DDBJ whole genome shotgun (WGS) entry which is preliminary data.</text>
</comment>
<protein>
    <submittedName>
        <fullName evidence="2">Uncharacterized protein</fullName>
    </submittedName>
</protein>
<reference evidence="2 3" key="1">
    <citation type="journal article" date="2020" name="Nat. Commun.">
        <title>Genome of Tripterygium wilfordii and identification of cytochrome P450 involved in triptolide biosynthesis.</title>
        <authorList>
            <person name="Tu L."/>
            <person name="Su P."/>
            <person name="Zhang Z."/>
            <person name="Gao L."/>
            <person name="Wang J."/>
            <person name="Hu T."/>
            <person name="Zhou J."/>
            <person name="Zhang Y."/>
            <person name="Zhao Y."/>
            <person name="Liu Y."/>
            <person name="Song Y."/>
            <person name="Tong Y."/>
            <person name="Lu Y."/>
            <person name="Yang J."/>
            <person name="Xu C."/>
            <person name="Jia M."/>
            <person name="Peters R.J."/>
            <person name="Huang L."/>
            <person name="Gao W."/>
        </authorList>
    </citation>
    <scope>NUCLEOTIDE SEQUENCE [LARGE SCALE GENOMIC DNA]</scope>
    <source>
        <strain evidence="3">cv. XIE 37</strain>
        <tissue evidence="2">Leaf</tissue>
    </source>
</reference>
<evidence type="ECO:0000313" key="2">
    <source>
        <dbReference type="EMBL" id="KAF5730716.1"/>
    </source>
</evidence>
<name>A0A7J7CAE6_TRIWF</name>
<evidence type="ECO:0000313" key="3">
    <source>
        <dbReference type="Proteomes" id="UP000593562"/>
    </source>
</evidence>
<dbReference type="GO" id="GO:0005776">
    <property type="term" value="C:autophagosome"/>
    <property type="evidence" value="ECO:0007669"/>
    <property type="project" value="TreeGrafter"/>
</dbReference>
<dbReference type="GO" id="GO:0061908">
    <property type="term" value="C:phagophore"/>
    <property type="evidence" value="ECO:0007669"/>
    <property type="project" value="TreeGrafter"/>
</dbReference>
<dbReference type="OrthoDB" id="1644512at2759"/>
<dbReference type="Proteomes" id="UP000593562">
    <property type="component" value="Unassembled WGS sequence"/>
</dbReference>
<gene>
    <name evidence="2" type="ORF">HS088_TW19G00311</name>
</gene>
<proteinExistence type="predicted"/>
<feature type="region of interest" description="Disordered" evidence="1">
    <location>
        <begin position="358"/>
        <end position="385"/>
    </location>
</feature>
<sequence>MDLKFKGNFWVGNIYQKLETVCQEVDNIVRQDSVKYVGNQVQTVGKSLKKFCSDVVEDFLPPSVDKVKNDAQAVVLNGGNSSIGNNIMSMIGIEENPTGTVIKLPYSDPNAIDHLENQLGHSFSPLVNGLTCVNPVAGSETNLATDQDVLADDKSNASKKGNAENENHTSLKSNLICSHHKESLESSLSTEFVVRNHDYEDRVSDEFVHETSANTLANQLVHGYCELNLVNEATTPILANSLEEAETVSAPGQISDIFGNGNSNVSPKENADKEYYTSAESDVISLGEREFSEALFSGESVGCNYEYSFGILDKVLHETSAALVENQLGDSSDGILCVNNVTTTAVIPVEEADSAFAPGLDSDVLKDENPNESTEENAQKENSASVKLDIILPDRNKSFDVSLSSKFVSCNHDYAYGVVDEVLPATSTDPVDNQLGDTFSGLHLLNATTTPASVNPVEEAETGLPPGLALSSICCEEKTSATGLVTSTSSELMDSCSLSKISREKSPIKAVSYNAPTNVATHVGASSNFILPFESFSTVPSGNKVVAKEAFPFSSMLSSETIGCCRRSHTNDSVMRTVGLCKDTRPEDTCDVVDDRMLYAVSRRVRNLRSYKKKIQDAFYSRKRLAKEYEQLPIWFGDVNLEASQDRVSLSNNLENSDLEPVDDSEWELL</sequence>
<evidence type="ECO:0000256" key="1">
    <source>
        <dbReference type="SAM" id="MobiDB-lite"/>
    </source>
</evidence>
<dbReference type="AlphaFoldDB" id="A0A7J7CAE6"/>
<dbReference type="InParanoid" id="A0A7J7CAE6"/>
<feature type="compositionally biased region" description="Basic and acidic residues" evidence="1">
    <location>
        <begin position="151"/>
        <end position="169"/>
    </location>
</feature>
<dbReference type="EMBL" id="JAAARO010000019">
    <property type="protein sequence ID" value="KAF5730716.1"/>
    <property type="molecule type" value="Genomic_DNA"/>
</dbReference>
<feature type="region of interest" description="Disordered" evidence="1">
    <location>
        <begin position="144"/>
        <end position="171"/>
    </location>
</feature>
<dbReference type="GO" id="GO:0006950">
    <property type="term" value="P:response to stress"/>
    <property type="evidence" value="ECO:0007669"/>
    <property type="project" value="TreeGrafter"/>
</dbReference>
<dbReference type="InterPro" id="IPR053273">
    <property type="entry name" value="CST_Regulator"/>
</dbReference>
<keyword evidence="3" id="KW-1185">Reference proteome</keyword>